<feature type="region of interest" description="Disordered" evidence="2">
    <location>
        <begin position="366"/>
        <end position="386"/>
    </location>
</feature>
<dbReference type="Pfam" id="PF17829">
    <property type="entry name" value="GH115_C"/>
    <property type="match status" value="1"/>
</dbReference>
<keyword evidence="3" id="KW-0732">Signal</keyword>
<feature type="signal peptide" evidence="3">
    <location>
        <begin position="1"/>
        <end position="25"/>
    </location>
</feature>
<protein>
    <recommendedName>
        <fullName evidence="4">Gylcosyl hydrolase 115 C-terminal domain-containing protein</fullName>
    </recommendedName>
</protein>
<dbReference type="Gene3D" id="3.20.20.520">
    <property type="entry name" value="Glycosyl hydrolase family 115"/>
    <property type="match status" value="1"/>
</dbReference>
<dbReference type="InterPro" id="IPR031924">
    <property type="entry name" value="GH115"/>
</dbReference>
<proteinExistence type="predicted"/>
<feature type="domain" description="Gylcosyl hydrolase 115 C-terminal" evidence="4">
    <location>
        <begin position="862"/>
        <end position="1041"/>
    </location>
</feature>
<dbReference type="Gene3D" id="2.60.120.1620">
    <property type="match status" value="1"/>
</dbReference>
<accession>A0A8H5D547</accession>
<dbReference type="EMBL" id="JAACJO010000010">
    <property type="protein sequence ID" value="KAF5353373.1"/>
    <property type="molecule type" value="Genomic_DNA"/>
</dbReference>
<dbReference type="Gene3D" id="3.30.379.10">
    <property type="entry name" value="Chitobiase/beta-hexosaminidase domain 2-like"/>
    <property type="match status" value="1"/>
</dbReference>
<dbReference type="InterPro" id="IPR041437">
    <property type="entry name" value="GH115_C"/>
</dbReference>
<dbReference type="InterPro" id="IPR029018">
    <property type="entry name" value="Hex-like_dom2"/>
</dbReference>
<dbReference type="Pfam" id="PF15979">
    <property type="entry name" value="Glyco_hydro_115"/>
    <property type="match status" value="1"/>
</dbReference>
<dbReference type="Gene3D" id="1.20.58.2150">
    <property type="match status" value="1"/>
</dbReference>
<organism evidence="5 6">
    <name type="scientific">Leucocoprinus leucothites</name>
    <dbReference type="NCBI Taxonomy" id="201217"/>
    <lineage>
        <taxon>Eukaryota</taxon>
        <taxon>Fungi</taxon>
        <taxon>Dikarya</taxon>
        <taxon>Basidiomycota</taxon>
        <taxon>Agaricomycotina</taxon>
        <taxon>Agaricomycetes</taxon>
        <taxon>Agaricomycetidae</taxon>
        <taxon>Agaricales</taxon>
        <taxon>Agaricineae</taxon>
        <taxon>Agaricaceae</taxon>
        <taxon>Leucocoprinus</taxon>
    </lineage>
</organism>
<feature type="compositionally biased region" description="Polar residues" evidence="2">
    <location>
        <begin position="375"/>
        <end position="386"/>
    </location>
</feature>
<keyword evidence="6" id="KW-1185">Reference proteome</keyword>
<feature type="chain" id="PRO_5034386201" description="Gylcosyl hydrolase 115 C-terminal domain-containing protein" evidence="3">
    <location>
        <begin position="26"/>
        <end position="1045"/>
    </location>
</feature>
<dbReference type="Proteomes" id="UP000559027">
    <property type="component" value="Unassembled WGS sequence"/>
</dbReference>
<evidence type="ECO:0000313" key="5">
    <source>
        <dbReference type="EMBL" id="KAF5353373.1"/>
    </source>
</evidence>
<name>A0A8H5D547_9AGAR</name>
<evidence type="ECO:0000256" key="2">
    <source>
        <dbReference type="SAM" id="MobiDB-lite"/>
    </source>
</evidence>
<reference evidence="5 6" key="1">
    <citation type="journal article" date="2020" name="ISME J.">
        <title>Uncovering the hidden diversity of litter-decomposition mechanisms in mushroom-forming fungi.</title>
        <authorList>
            <person name="Floudas D."/>
            <person name="Bentzer J."/>
            <person name="Ahren D."/>
            <person name="Johansson T."/>
            <person name="Persson P."/>
            <person name="Tunlid A."/>
        </authorList>
    </citation>
    <scope>NUCLEOTIDE SEQUENCE [LARGE SCALE GENOMIC DNA]</scope>
    <source>
        <strain evidence="5 6">CBS 146.42</strain>
    </source>
</reference>
<dbReference type="PANTHER" id="PTHR37842">
    <property type="match status" value="1"/>
</dbReference>
<dbReference type="AlphaFoldDB" id="A0A8H5D547"/>
<evidence type="ECO:0000259" key="4">
    <source>
        <dbReference type="Pfam" id="PF17829"/>
    </source>
</evidence>
<dbReference type="SUPFAM" id="SSF55545">
    <property type="entry name" value="beta-N-acetylhexosaminidase-like domain"/>
    <property type="match status" value="1"/>
</dbReference>
<keyword evidence="1" id="KW-0378">Hydrolase</keyword>
<evidence type="ECO:0000256" key="1">
    <source>
        <dbReference type="ARBA" id="ARBA00022801"/>
    </source>
</evidence>
<evidence type="ECO:0000256" key="3">
    <source>
        <dbReference type="SAM" id="SignalP"/>
    </source>
</evidence>
<evidence type="ECO:0000313" key="6">
    <source>
        <dbReference type="Proteomes" id="UP000559027"/>
    </source>
</evidence>
<sequence length="1045" mass="115653">MVLHSTRAFLLFSALFVSFFGDVTAAIGAPSCVAFKSGTNTFPIVSGRRAAPIFVSPDDWPGVQRAAADFVADIQGVTGVKPTLSNFTISTNSSVPKGSLPIFVGTLGRSALIDSIVNSTGLDVSGVRGSWEAFVSKEVRNPVPGVDRGYVIAGADKRGTIYALYEHSEQFGVSPWYWWADVPTTKHSELFVTSDGCVHGTPTVKYRGIFLNDEQPCLQNWAMEKFTNGTGSPSLNSPFNHTFYTKLFELLLRLKANYLWPGMHHALLPEQAIIGFSVTSTSLSAFGMDDPLNQFYADMYGIVMGTSHQEPMMRSTPNEFTLVGKGSWDYMNNKENIYNYWLDGARRAAPYESVYTLGMRGFGDRKEFRGAPSHDSPSNDSSTVPLSENTNIELLEEVINDQTTILKTVYGENIDVSEVPQIWTLYQEVEGYYDDGMRVPDYITLLWADDLLGNVRRYPLPSERNRTGGAGVYYHVDLVGDPRDYKWITSTQIEKVYEQMSLAVDRDATRLWVLNVGDLKPYERETEFFLTYGWNASRWNADNLDTFVSSWAQREFDLNPQQADMMVDIVGNLTRFNARRKPELWNATTYSLTNYREADTWMQGWDVLEKASTSIYSKLPSATKPSFFQLVHHPVSASANVARLLWNVGMNNLRSSQAFLSTNDFADKAEELFEQDWDFENEYHTMLGGKWDHMMDQTHLGYYYWQQPMTNSMTAINRVQKRKQALAGFMRIAPEGSRGAWPGDNPFQCAQGYNCPPPTVSLDSFSVFPNRFVDVGAGGPNPFTFKVSSNASWVQLSPSSGSISPTTPEQRVFLSVKDWSSLSNGLNTAQITFAATAHGQPPMSVTAFLNANKMSVAEGFHGFVEGDGFVSIEAAHATRNTSVNGVTWKNLPRYGKTLSAVTPWPRTDEDFGVGSGPTLEYDFFNFNTIGGSGNITVTALMTPSNNANGPDRPLTIAVGLDSQTPVVHQPMPDALPGKQPAAWSGVDGFVANAIIPVQTQFKGVSPGKHTIKIMMTEPAVVVQKILINLGGLQPSYLGPPESLQV</sequence>
<dbReference type="OrthoDB" id="4849794at2759"/>
<dbReference type="PANTHER" id="PTHR37842:SF2">
    <property type="entry name" value="GYLCOSYL HYDROLASE 115 C-TERMINAL DOMAIN-CONTAINING PROTEIN"/>
    <property type="match status" value="1"/>
</dbReference>
<dbReference type="GO" id="GO:0016787">
    <property type="term" value="F:hydrolase activity"/>
    <property type="evidence" value="ECO:0007669"/>
    <property type="project" value="UniProtKB-KW"/>
</dbReference>
<comment type="caution">
    <text evidence="5">The sequence shown here is derived from an EMBL/GenBank/DDBJ whole genome shotgun (WGS) entry which is preliminary data.</text>
</comment>
<dbReference type="InterPro" id="IPR042301">
    <property type="entry name" value="GH115_sf"/>
</dbReference>
<gene>
    <name evidence="5" type="ORF">D9756_008047</name>
</gene>